<dbReference type="Pfam" id="PF05512">
    <property type="entry name" value="AWPM-19"/>
    <property type="match status" value="1"/>
</dbReference>
<dbReference type="Proteomes" id="UP000298652">
    <property type="component" value="Chromosome 6"/>
</dbReference>
<dbReference type="InterPro" id="IPR008390">
    <property type="entry name" value="AWPM-19"/>
</dbReference>
<evidence type="ECO:0000256" key="1">
    <source>
        <dbReference type="SAM" id="Phobius"/>
    </source>
</evidence>
<keyword evidence="3" id="KW-1185">Reference proteome</keyword>
<feature type="transmembrane region" description="Helical" evidence="1">
    <location>
        <begin position="29"/>
        <end position="49"/>
    </location>
</feature>
<keyword evidence="1" id="KW-0812">Transmembrane</keyword>
<evidence type="ECO:0000313" key="3">
    <source>
        <dbReference type="Proteomes" id="UP000298652"/>
    </source>
</evidence>
<dbReference type="PANTHER" id="PTHR33294:SF3">
    <property type="entry name" value="AWPM-19-LIKE FAMILY PROTEIN"/>
    <property type="match status" value="1"/>
</dbReference>
<dbReference type="Gramene" id="TKW10275">
    <property type="protein sequence ID" value="TKW10275"/>
    <property type="gene ID" value="SEVIR_6G151900v2"/>
</dbReference>
<reference evidence="2" key="1">
    <citation type="submission" date="2019-03" db="EMBL/GenBank/DDBJ databases">
        <title>WGS assembly of Setaria viridis.</title>
        <authorList>
            <person name="Huang P."/>
            <person name="Jenkins J."/>
            <person name="Grimwood J."/>
            <person name="Barry K."/>
            <person name="Healey A."/>
            <person name="Mamidi S."/>
            <person name="Sreedasyam A."/>
            <person name="Shu S."/>
            <person name="Feldman M."/>
            <person name="Wu J."/>
            <person name="Yu Y."/>
            <person name="Chen C."/>
            <person name="Johnson J."/>
            <person name="Rokhsar D."/>
            <person name="Baxter I."/>
            <person name="Schmutz J."/>
            <person name="Brutnell T."/>
            <person name="Kellogg E."/>
        </authorList>
    </citation>
    <scope>NUCLEOTIDE SEQUENCE [LARGE SCALE GENOMIC DNA]</scope>
</reference>
<proteinExistence type="predicted"/>
<evidence type="ECO:0000313" key="2">
    <source>
        <dbReference type="EMBL" id="TKW10275.1"/>
    </source>
</evidence>
<dbReference type="PANTHER" id="PTHR33294">
    <property type="entry name" value="AWPM-19-LIKE FAMILY PROTEIN"/>
    <property type="match status" value="1"/>
</dbReference>
<accession>A0A4U6U6Z7</accession>
<name>A0A4U6U6Z7_SETVI</name>
<organism evidence="2 3">
    <name type="scientific">Setaria viridis</name>
    <name type="common">Green bristlegrass</name>
    <name type="synonym">Setaria italica subsp. viridis</name>
    <dbReference type="NCBI Taxonomy" id="4556"/>
    <lineage>
        <taxon>Eukaryota</taxon>
        <taxon>Viridiplantae</taxon>
        <taxon>Streptophyta</taxon>
        <taxon>Embryophyta</taxon>
        <taxon>Tracheophyta</taxon>
        <taxon>Spermatophyta</taxon>
        <taxon>Magnoliopsida</taxon>
        <taxon>Liliopsida</taxon>
        <taxon>Poales</taxon>
        <taxon>Poaceae</taxon>
        <taxon>PACMAD clade</taxon>
        <taxon>Panicoideae</taxon>
        <taxon>Panicodae</taxon>
        <taxon>Paniceae</taxon>
        <taxon>Cenchrinae</taxon>
        <taxon>Setaria</taxon>
    </lineage>
</organism>
<dbReference type="OMA" id="HWSHESA"/>
<gene>
    <name evidence="2" type="ORF">SEVIR_6G151900v2</name>
</gene>
<feature type="transmembrane region" description="Helical" evidence="1">
    <location>
        <begin position="114"/>
        <end position="134"/>
    </location>
</feature>
<keyword evidence="1" id="KW-0472">Membrane</keyword>
<keyword evidence="1" id="KW-1133">Transmembrane helix</keyword>
<protein>
    <submittedName>
        <fullName evidence="2">Uncharacterized protein</fullName>
    </submittedName>
</protein>
<dbReference type="EMBL" id="CM016557">
    <property type="protein sequence ID" value="TKW10275.1"/>
    <property type="molecule type" value="Genomic_DNA"/>
</dbReference>
<sequence length="197" mass="20978">MIQLPFSRLRLPHPLPTVSTCQQYQQYPLFLNLIMYVIVAAIAGWAINYSIGESMNSLQGASPPVRLFPIYFPIGNLATGFFVIFALITGVVGISTSLTGLHDVGQGFPANMMSAAASALITWTLTLLAMGLACKEISVSGGPRASYMCLSPYLCAVQRTLEAFTIILSGTQLLCVGSLHAGAHEAIVATPIGGRVW</sequence>
<feature type="transmembrane region" description="Helical" evidence="1">
    <location>
        <begin position="70"/>
        <end position="94"/>
    </location>
</feature>
<dbReference type="AlphaFoldDB" id="A0A4U6U6Z7"/>